<name>A0ABW3F6B6_9PROT</name>
<feature type="domain" description="Dihydroorotase catalytic" evidence="2">
    <location>
        <begin position="50"/>
        <end position="239"/>
    </location>
</feature>
<dbReference type="InterPro" id="IPR024403">
    <property type="entry name" value="DHOase_cat"/>
</dbReference>
<dbReference type="PANTHER" id="PTHR43668:SF2">
    <property type="entry name" value="ALLANTOINASE"/>
    <property type="match status" value="1"/>
</dbReference>
<dbReference type="SUPFAM" id="SSF51556">
    <property type="entry name" value="Metallo-dependent hydrolases"/>
    <property type="match status" value="1"/>
</dbReference>
<gene>
    <name evidence="3" type="ORF">ACFQ1Z_06385</name>
</gene>
<dbReference type="EMBL" id="JBHTKB010000001">
    <property type="protein sequence ID" value="MFD0913168.1"/>
    <property type="molecule type" value="Genomic_DNA"/>
</dbReference>
<dbReference type="GO" id="GO:0004151">
    <property type="term" value="F:dihydroorotase activity"/>
    <property type="evidence" value="ECO:0007669"/>
    <property type="project" value="UniProtKB-EC"/>
</dbReference>
<dbReference type="InterPro" id="IPR050138">
    <property type="entry name" value="DHOase/Allantoinase_Hydrolase"/>
</dbReference>
<comment type="caution">
    <text evidence="3">The sequence shown here is derived from an EMBL/GenBank/DDBJ whole genome shotgun (WGS) entry which is preliminary data.</text>
</comment>
<dbReference type="Pfam" id="PF12890">
    <property type="entry name" value="DHOase"/>
    <property type="match status" value="1"/>
</dbReference>
<dbReference type="InterPro" id="IPR011059">
    <property type="entry name" value="Metal-dep_hydrolase_composite"/>
</dbReference>
<dbReference type="RefSeq" id="WP_379056433.1">
    <property type="nucleotide sequence ID" value="NZ_JBHTKB010000001.1"/>
</dbReference>
<dbReference type="CDD" id="cd01317">
    <property type="entry name" value="DHOase_IIa"/>
    <property type="match status" value="1"/>
</dbReference>
<keyword evidence="4" id="KW-1185">Reference proteome</keyword>
<evidence type="ECO:0000313" key="3">
    <source>
        <dbReference type="EMBL" id="MFD0913168.1"/>
    </source>
</evidence>
<keyword evidence="3" id="KW-0378">Hydrolase</keyword>
<accession>A0ABW3F6B6</accession>
<dbReference type="PANTHER" id="PTHR43668">
    <property type="entry name" value="ALLANTOINASE"/>
    <property type="match status" value="1"/>
</dbReference>
<evidence type="ECO:0000313" key="4">
    <source>
        <dbReference type="Proteomes" id="UP001597128"/>
    </source>
</evidence>
<dbReference type="Gene3D" id="3.20.20.140">
    <property type="entry name" value="Metal-dependent hydrolases"/>
    <property type="match status" value="1"/>
</dbReference>
<dbReference type="Gene3D" id="2.30.40.10">
    <property type="entry name" value="Urease, subunit C, domain 1"/>
    <property type="match status" value="1"/>
</dbReference>
<dbReference type="InterPro" id="IPR032466">
    <property type="entry name" value="Metal_Hydrolase"/>
</dbReference>
<dbReference type="SUPFAM" id="SSF51338">
    <property type="entry name" value="Composite domain of metallo-dependent hydrolases"/>
    <property type="match status" value="1"/>
</dbReference>
<organism evidence="3 4">
    <name type="scientific">Methylophilus luteus</name>
    <dbReference type="NCBI Taxonomy" id="640108"/>
    <lineage>
        <taxon>Bacteria</taxon>
        <taxon>Pseudomonadati</taxon>
        <taxon>Pseudomonadota</taxon>
        <taxon>Betaproteobacteria</taxon>
        <taxon>Nitrosomonadales</taxon>
        <taxon>Methylophilaceae</taxon>
        <taxon>Methylophilus</taxon>
    </lineage>
</organism>
<dbReference type="NCBIfam" id="NF005791">
    <property type="entry name" value="PRK07627.1"/>
    <property type="match status" value="1"/>
</dbReference>
<dbReference type="InterPro" id="IPR004722">
    <property type="entry name" value="DHOase"/>
</dbReference>
<evidence type="ECO:0000259" key="2">
    <source>
        <dbReference type="Pfam" id="PF12890"/>
    </source>
</evidence>
<sequence length="438" mass="46815">MNIVIKQGRLIDASQQLDTVQDIYISENKIVAIGEAPSGFKAEQTLDAHGKWVLPGLVDLCARLREPGSEYKATLLSELRAAMAGGVTSLACPPDTDPVLDEPGLVEMLKHRAKSHALAHVYPLGAVTRQLQGHLLTEMYALTAAGCVGFSQADTAIVDTQVLWRAFEYSATFGYTLFMRAEDPYLAKNGVAHDGEVASRLGLKGIPVAAESIALQTMLRIAQNTGANLHIARVSTAESVELIRQAKQAGGSITADVSIQHLHLTEMDIGFFDSMVHLKPPVRTQRDRDALRAGLLDGTLDAICSDHTPVDDDAKAVPFAESHPGASALELLLPLTLKWAAQAKLAPAQALLKITQAPAHILGISAGTLQVGATADVVIYDPEVEWRVESRVLVSQGKNTPFLNQSLSGKVSATITSGELVFQQETLQLGVQPAIHAV</sequence>
<dbReference type="Proteomes" id="UP001597128">
    <property type="component" value="Unassembled WGS sequence"/>
</dbReference>
<proteinExistence type="predicted"/>
<dbReference type="NCBIfam" id="TIGR00857">
    <property type="entry name" value="pyrC_multi"/>
    <property type="match status" value="1"/>
</dbReference>
<evidence type="ECO:0000256" key="1">
    <source>
        <dbReference type="ARBA" id="ARBA00022975"/>
    </source>
</evidence>
<keyword evidence="1" id="KW-0665">Pyrimidine biosynthesis</keyword>
<reference evidence="4" key="1">
    <citation type="journal article" date="2019" name="Int. J. Syst. Evol. Microbiol.">
        <title>The Global Catalogue of Microorganisms (GCM) 10K type strain sequencing project: providing services to taxonomists for standard genome sequencing and annotation.</title>
        <authorList>
            <consortium name="The Broad Institute Genomics Platform"/>
            <consortium name="The Broad Institute Genome Sequencing Center for Infectious Disease"/>
            <person name="Wu L."/>
            <person name="Ma J."/>
        </authorList>
    </citation>
    <scope>NUCLEOTIDE SEQUENCE [LARGE SCALE GENOMIC DNA]</scope>
    <source>
        <strain evidence="4">CCUG 58412</strain>
    </source>
</reference>
<dbReference type="EC" id="3.5.2.3" evidence="3"/>
<protein>
    <submittedName>
        <fullName evidence="3">Dihydroorotase</fullName>
        <ecNumber evidence="3">3.5.2.3</ecNumber>
    </submittedName>
</protein>